<accession>U9TPL6</accession>
<name>U9TPL6_RHIID</name>
<gene>
    <name evidence="1" type="ORF">GLOINDRAFT_29815</name>
</gene>
<protein>
    <submittedName>
        <fullName evidence="1">Uncharacterized protein</fullName>
    </submittedName>
</protein>
<evidence type="ECO:0000313" key="1">
    <source>
        <dbReference type="EMBL" id="ESA10104.1"/>
    </source>
</evidence>
<dbReference type="EMBL" id="KI287440">
    <property type="protein sequence ID" value="ESA10104.1"/>
    <property type="molecule type" value="Genomic_DNA"/>
</dbReference>
<proteinExistence type="predicted"/>
<dbReference type="HOGENOM" id="CLU_2238015_0_0_1"/>
<sequence>MYFNQMKQKTSSSSSYYYGGRKIPTNFPKYSKLEHRRLLLVEHCAALCQRKRSYKTLIADSYSTTPFTFPEGKSSGEYPKALLRKILCGRAVVHIIMISNSEINK</sequence>
<organism evidence="1">
    <name type="scientific">Rhizophagus irregularis (strain DAOM 181602 / DAOM 197198 / MUCL 43194)</name>
    <name type="common">Arbuscular mycorrhizal fungus</name>
    <name type="synonym">Glomus intraradices</name>
    <dbReference type="NCBI Taxonomy" id="747089"/>
    <lineage>
        <taxon>Eukaryota</taxon>
        <taxon>Fungi</taxon>
        <taxon>Fungi incertae sedis</taxon>
        <taxon>Mucoromycota</taxon>
        <taxon>Glomeromycotina</taxon>
        <taxon>Glomeromycetes</taxon>
        <taxon>Glomerales</taxon>
        <taxon>Glomeraceae</taxon>
        <taxon>Rhizophagus</taxon>
    </lineage>
</organism>
<reference evidence="1" key="1">
    <citation type="submission" date="2013-07" db="EMBL/GenBank/DDBJ databases">
        <title>The genome of an arbuscular mycorrhizal fungus provides insights into the evolution of the oldest plant symbiosis.</title>
        <authorList>
            <consortium name="DOE Joint Genome Institute"/>
            <person name="Tisserant E."/>
            <person name="Malbreil M."/>
            <person name="Kuo A."/>
            <person name="Kohler A."/>
            <person name="Symeonidi A."/>
            <person name="Balestrini R."/>
            <person name="Charron P."/>
            <person name="Duensing N."/>
            <person name="Frei-dit-Frey N."/>
            <person name="Gianinazzi-Pearson V."/>
            <person name="Gilbert B."/>
            <person name="Handa Y."/>
            <person name="Hijri M."/>
            <person name="Kaul R."/>
            <person name="Kawaguchi M."/>
            <person name="Krajinski F."/>
            <person name="Lammers P."/>
            <person name="Lapierre D."/>
            <person name="Masclaux F.G."/>
            <person name="Murat C."/>
            <person name="Morin E."/>
            <person name="Ndikumana S."/>
            <person name="Pagni M."/>
            <person name="Petitpierre D."/>
            <person name="Requena N."/>
            <person name="Rosikiewicz P."/>
            <person name="Riley R."/>
            <person name="Saito K."/>
            <person name="San Clemente H."/>
            <person name="Shapiro H."/>
            <person name="van Tuinen D."/>
            <person name="Becard G."/>
            <person name="Bonfante P."/>
            <person name="Paszkowski U."/>
            <person name="Shachar-Hill Y."/>
            <person name="Young J.P."/>
            <person name="Sanders I.R."/>
            <person name="Henrissat B."/>
            <person name="Rensing S.A."/>
            <person name="Grigoriev I.V."/>
            <person name="Corradi N."/>
            <person name="Roux C."/>
            <person name="Martin F."/>
        </authorList>
    </citation>
    <scope>NUCLEOTIDE SEQUENCE</scope>
    <source>
        <strain evidence="1">DAOM 197198</strain>
    </source>
</reference>
<dbReference type="AlphaFoldDB" id="U9TPL6"/>